<dbReference type="EMBL" id="LAZR01005656">
    <property type="protein sequence ID" value="KKM98174.1"/>
    <property type="molecule type" value="Genomic_DNA"/>
</dbReference>
<accession>A0A0F9LSL0</accession>
<dbReference type="AlphaFoldDB" id="A0A0F9LSL0"/>
<organism evidence="1">
    <name type="scientific">marine sediment metagenome</name>
    <dbReference type="NCBI Taxonomy" id="412755"/>
    <lineage>
        <taxon>unclassified sequences</taxon>
        <taxon>metagenomes</taxon>
        <taxon>ecological metagenomes</taxon>
    </lineage>
</organism>
<comment type="caution">
    <text evidence="1">The sequence shown here is derived from an EMBL/GenBank/DDBJ whole genome shotgun (WGS) entry which is preliminary data.</text>
</comment>
<gene>
    <name evidence="1" type="ORF">LCGC14_1160510</name>
</gene>
<reference evidence="1" key="1">
    <citation type="journal article" date="2015" name="Nature">
        <title>Complex archaea that bridge the gap between prokaryotes and eukaryotes.</title>
        <authorList>
            <person name="Spang A."/>
            <person name="Saw J.H."/>
            <person name="Jorgensen S.L."/>
            <person name="Zaremba-Niedzwiedzka K."/>
            <person name="Martijn J."/>
            <person name="Lind A.E."/>
            <person name="van Eijk R."/>
            <person name="Schleper C."/>
            <person name="Guy L."/>
            <person name="Ettema T.J."/>
        </authorList>
    </citation>
    <scope>NUCLEOTIDE SEQUENCE</scope>
</reference>
<evidence type="ECO:0000313" key="1">
    <source>
        <dbReference type="EMBL" id="KKM98174.1"/>
    </source>
</evidence>
<name>A0A0F9LSL0_9ZZZZ</name>
<protein>
    <submittedName>
        <fullName evidence="1">Uncharacterized protein</fullName>
    </submittedName>
</protein>
<feature type="non-terminal residue" evidence="1">
    <location>
        <position position="1"/>
    </location>
</feature>
<proteinExistence type="predicted"/>
<sequence length="86" mass="10211">PMAFERQLLEVVRTRWEKKHARNLNDYVFHDRKDIEAYLLDLQLHYGLEVRGRTLVYLDQSMWIELQKVSTGRDARDGSDAMYAAP</sequence>